<dbReference type="PANTHER" id="PTHR34772:SF1">
    <property type="entry name" value="RNA-BINDING PROTEIN HFQ"/>
    <property type="match status" value="1"/>
</dbReference>
<dbReference type="PROSITE" id="PS52002">
    <property type="entry name" value="SM"/>
    <property type="match status" value="1"/>
</dbReference>
<dbReference type="SUPFAM" id="SSF50182">
    <property type="entry name" value="Sm-like ribonucleoproteins"/>
    <property type="match status" value="1"/>
</dbReference>
<evidence type="ECO:0000256" key="3">
    <source>
        <dbReference type="HAMAP-Rule" id="MF_00436"/>
    </source>
</evidence>
<feature type="compositionally biased region" description="Basic and acidic residues" evidence="4">
    <location>
        <begin position="80"/>
        <end position="93"/>
    </location>
</feature>
<name>A0ABX7S536_9BACT</name>
<feature type="region of interest" description="Disordered" evidence="4">
    <location>
        <begin position="74"/>
        <end position="93"/>
    </location>
</feature>
<dbReference type="Gene3D" id="2.30.30.100">
    <property type="match status" value="1"/>
</dbReference>
<proteinExistence type="inferred from homology"/>
<feature type="domain" description="Sm" evidence="5">
    <location>
        <begin position="9"/>
        <end position="69"/>
    </location>
</feature>
<organism evidence="6 7">
    <name type="scientific">Thermosipho ferrireducens</name>
    <dbReference type="NCBI Taxonomy" id="2571116"/>
    <lineage>
        <taxon>Bacteria</taxon>
        <taxon>Thermotogati</taxon>
        <taxon>Thermotogota</taxon>
        <taxon>Thermotogae</taxon>
        <taxon>Thermotogales</taxon>
        <taxon>Fervidobacteriaceae</taxon>
        <taxon>Thermosipho</taxon>
    </lineage>
</organism>
<dbReference type="InterPro" id="IPR010920">
    <property type="entry name" value="LSM_dom_sf"/>
</dbReference>
<dbReference type="EMBL" id="CP071446">
    <property type="protein sequence ID" value="QTA37609.1"/>
    <property type="molecule type" value="Genomic_DNA"/>
</dbReference>
<keyword evidence="7" id="KW-1185">Reference proteome</keyword>
<evidence type="ECO:0000259" key="5">
    <source>
        <dbReference type="PROSITE" id="PS52002"/>
    </source>
</evidence>
<evidence type="ECO:0000313" key="7">
    <source>
        <dbReference type="Proteomes" id="UP000671862"/>
    </source>
</evidence>
<gene>
    <name evidence="3 6" type="primary">hfq</name>
    <name evidence="6" type="ORF">JYK00_07715</name>
</gene>
<dbReference type="RefSeq" id="WP_207566333.1">
    <property type="nucleotide sequence ID" value="NZ_CP071446.1"/>
</dbReference>
<dbReference type="Proteomes" id="UP000671862">
    <property type="component" value="Chromosome"/>
</dbReference>
<comment type="subunit">
    <text evidence="3">Homohexamer.</text>
</comment>
<sequence length="93" mass="10862">MAEKFNLQDKFLNILRINKIPVKVYLVNGFQTKGIIRSFDSFTMLLENGNQQNLIYKHAVSTIMPDTYVKIMKQQETSEESEKKESEKKSSEQ</sequence>
<keyword evidence="1 3" id="KW-0694">RNA-binding</keyword>
<protein>
    <recommendedName>
        <fullName evidence="3">RNA-binding protein Hfq</fullName>
    </recommendedName>
</protein>
<dbReference type="NCBIfam" id="TIGR02383">
    <property type="entry name" value="Hfq"/>
    <property type="match status" value="1"/>
</dbReference>
<evidence type="ECO:0000313" key="6">
    <source>
        <dbReference type="EMBL" id="QTA37609.1"/>
    </source>
</evidence>
<evidence type="ECO:0000256" key="4">
    <source>
        <dbReference type="SAM" id="MobiDB-lite"/>
    </source>
</evidence>
<dbReference type="PANTHER" id="PTHR34772">
    <property type="entry name" value="RNA-BINDING PROTEIN HFQ"/>
    <property type="match status" value="1"/>
</dbReference>
<evidence type="ECO:0000256" key="2">
    <source>
        <dbReference type="ARBA" id="ARBA00023016"/>
    </source>
</evidence>
<dbReference type="HAMAP" id="MF_00436">
    <property type="entry name" value="Hfq"/>
    <property type="match status" value="1"/>
</dbReference>
<keyword evidence="2 3" id="KW-0346">Stress response</keyword>
<accession>A0ABX7S536</accession>
<dbReference type="CDD" id="cd01716">
    <property type="entry name" value="Hfq"/>
    <property type="match status" value="1"/>
</dbReference>
<comment type="similarity">
    <text evidence="3">Belongs to the Hfq family.</text>
</comment>
<dbReference type="InterPro" id="IPR005001">
    <property type="entry name" value="Hfq"/>
</dbReference>
<evidence type="ECO:0000256" key="1">
    <source>
        <dbReference type="ARBA" id="ARBA00022884"/>
    </source>
</evidence>
<dbReference type="InterPro" id="IPR047575">
    <property type="entry name" value="Sm"/>
</dbReference>
<dbReference type="NCBIfam" id="NF001602">
    <property type="entry name" value="PRK00395.1"/>
    <property type="match status" value="1"/>
</dbReference>
<comment type="function">
    <text evidence="3">RNA chaperone that binds small regulatory RNA (sRNAs) and mRNAs to facilitate mRNA translational regulation in response to envelope stress, environmental stress and changes in metabolite concentrations. Also binds with high specificity to tRNAs.</text>
</comment>
<reference evidence="6 7" key="1">
    <citation type="submission" date="2021-03" db="EMBL/GenBank/DDBJ databases">
        <title>Thermosipho ferrireducens sp.nov., an anaerobic thermophilic iron-reducing bacterium isolated from a deep-sea hydrothermal sulfide deposits.</title>
        <authorList>
            <person name="Zeng X."/>
            <person name="Chen Y."/>
            <person name="Shao Z."/>
        </authorList>
    </citation>
    <scope>NUCLEOTIDE SEQUENCE [LARGE SCALE GENOMIC DNA]</scope>
    <source>
        <strain evidence="6 7">JL129W03</strain>
    </source>
</reference>
<dbReference type="Pfam" id="PF17209">
    <property type="entry name" value="Hfq"/>
    <property type="match status" value="1"/>
</dbReference>